<protein>
    <recommendedName>
        <fullName evidence="2">25S rRNA (uridine-N(3))-methyltransferase BMT5-like domain-containing protein</fullName>
    </recommendedName>
</protein>
<dbReference type="KEGG" id="ker:91100827"/>
<organism evidence="3 4">
    <name type="scientific">Kwoniella europaea PYCC6329</name>
    <dbReference type="NCBI Taxonomy" id="1423913"/>
    <lineage>
        <taxon>Eukaryota</taxon>
        <taxon>Fungi</taxon>
        <taxon>Dikarya</taxon>
        <taxon>Basidiomycota</taxon>
        <taxon>Agaricomycotina</taxon>
        <taxon>Tremellomycetes</taxon>
        <taxon>Tremellales</taxon>
        <taxon>Cryptococcaceae</taxon>
        <taxon>Kwoniella</taxon>
    </lineage>
</organism>
<feature type="compositionally biased region" description="Low complexity" evidence="1">
    <location>
        <begin position="1"/>
        <end position="18"/>
    </location>
</feature>
<evidence type="ECO:0000259" key="2">
    <source>
        <dbReference type="Pfam" id="PF10354"/>
    </source>
</evidence>
<evidence type="ECO:0000313" key="3">
    <source>
        <dbReference type="EMBL" id="WWD03963.1"/>
    </source>
</evidence>
<dbReference type="PANTHER" id="PTHR11538">
    <property type="entry name" value="PHENYLALANYL-TRNA SYNTHETASE"/>
    <property type="match status" value="1"/>
</dbReference>
<gene>
    <name evidence="3" type="ORF">V865_002023</name>
</gene>
<dbReference type="PANTHER" id="PTHR11538:SF26">
    <property type="entry name" value="FERREDOXIN-FOLD ANTICODON-BINDING DOMAIN-CONTAINING PROTEIN 1"/>
    <property type="match status" value="1"/>
</dbReference>
<name>A0AAX4KDW6_9TREE</name>
<feature type="region of interest" description="Disordered" evidence="1">
    <location>
        <begin position="231"/>
        <end position="289"/>
    </location>
</feature>
<feature type="domain" description="25S rRNA (uridine-N(3))-methyltransferase BMT5-like" evidence="2">
    <location>
        <begin position="107"/>
        <end position="355"/>
    </location>
</feature>
<dbReference type="Proteomes" id="UP001358614">
    <property type="component" value="Chromosome 1"/>
</dbReference>
<dbReference type="GO" id="GO:0070475">
    <property type="term" value="P:rRNA base methylation"/>
    <property type="evidence" value="ECO:0007669"/>
    <property type="project" value="InterPro"/>
</dbReference>
<dbReference type="InterPro" id="IPR019446">
    <property type="entry name" value="BMT5-like"/>
</dbReference>
<dbReference type="GeneID" id="91100827"/>
<feature type="compositionally biased region" description="Low complexity" evidence="1">
    <location>
        <begin position="276"/>
        <end position="287"/>
    </location>
</feature>
<dbReference type="EMBL" id="CP144089">
    <property type="protein sequence ID" value="WWD03963.1"/>
    <property type="molecule type" value="Genomic_DNA"/>
</dbReference>
<keyword evidence="4" id="KW-1185">Reference proteome</keyword>
<dbReference type="AlphaFoldDB" id="A0AAX4KDW6"/>
<dbReference type="Pfam" id="PF10354">
    <property type="entry name" value="BMT5-like"/>
    <property type="match status" value="1"/>
</dbReference>
<dbReference type="GO" id="GO:0005737">
    <property type="term" value="C:cytoplasm"/>
    <property type="evidence" value="ECO:0007669"/>
    <property type="project" value="TreeGrafter"/>
</dbReference>
<proteinExistence type="predicted"/>
<evidence type="ECO:0000256" key="1">
    <source>
        <dbReference type="SAM" id="MobiDB-lite"/>
    </source>
</evidence>
<dbReference type="GO" id="GO:0070042">
    <property type="term" value="F:rRNA (uridine-N3-)-methyltransferase activity"/>
    <property type="evidence" value="ECO:0007669"/>
    <property type="project" value="InterPro"/>
</dbReference>
<dbReference type="RefSeq" id="XP_066081930.1">
    <property type="nucleotide sequence ID" value="XM_066225833.1"/>
</dbReference>
<evidence type="ECO:0000313" key="4">
    <source>
        <dbReference type="Proteomes" id="UP001358614"/>
    </source>
</evidence>
<reference evidence="3 4" key="1">
    <citation type="submission" date="2024-01" db="EMBL/GenBank/DDBJ databases">
        <title>Comparative genomics of Cryptococcus and Kwoniella reveals pathogenesis evolution and contrasting modes of karyotype evolution via chromosome fusion or intercentromeric recombination.</title>
        <authorList>
            <person name="Coelho M.A."/>
            <person name="David-Palma M."/>
            <person name="Shea T."/>
            <person name="Bowers K."/>
            <person name="McGinley-Smith S."/>
            <person name="Mohammad A.W."/>
            <person name="Gnirke A."/>
            <person name="Yurkov A.M."/>
            <person name="Nowrousian M."/>
            <person name="Sun S."/>
            <person name="Cuomo C.A."/>
            <person name="Heitman J."/>
        </authorList>
    </citation>
    <scope>NUCLEOTIDE SEQUENCE [LARGE SCALE GENOMIC DNA]</scope>
    <source>
        <strain evidence="3 4">PYCC6329</strain>
    </source>
</reference>
<feature type="region of interest" description="Disordered" evidence="1">
    <location>
        <begin position="1"/>
        <end position="96"/>
    </location>
</feature>
<dbReference type="PROSITE" id="PS50890">
    <property type="entry name" value="PUA"/>
    <property type="match status" value="1"/>
</dbReference>
<sequence>MAKLKAALANQQHSAAKAAAKKRSLQFEENKKQSIKASLSGSKKGSKKKSKLALKSGLSERPSTASAIPFGESSKATSSTSTKTKTKSKTNPNQKPIIPFTKDDTILLLGEGNFSFSLSLLYPPHNLTGKQILATAYDSEEITYKKYPDAEEMVKELRGKGVKVEFGVDAMALEKSKVLGKGRRWSKVVFNFPHVGAGITDQDRNILTNQHMLLKFFRSVEPFLTDGPSTINTNAKKSKIKGKGKSNSDTDDEIEIDEEEEEESPYIIDDDNENGLSSIPLPTSSSSNEMKIPSKQGSILITLLTCPPYTLWSLPKLATKPPTLTPGTKLIQPRYELVRSFEFHPDLYGRYEHRRTIGWKEGLSKGGNAEITDRKGKARTWEFVRREKKEDDE</sequence>
<accession>A0AAX4KDW6</accession>
<feature type="compositionally biased region" description="Acidic residues" evidence="1">
    <location>
        <begin position="249"/>
        <end position="273"/>
    </location>
</feature>
<feature type="compositionally biased region" description="Low complexity" evidence="1">
    <location>
        <begin position="73"/>
        <end position="83"/>
    </location>
</feature>